<dbReference type="AlphaFoldDB" id="A0A4S4NRL7"/>
<comment type="caution">
    <text evidence="1">The sequence shown here is derived from an EMBL/GenBank/DDBJ whole genome shotgun (WGS) entry which is preliminary data.</text>
</comment>
<dbReference type="SUPFAM" id="SSF49723">
    <property type="entry name" value="Lipase/lipooxygenase domain (PLAT/LH2 domain)"/>
    <property type="match status" value="1"/>
</dbReference>
<accession>A0A4S4NRL7</accession>
<sequence length="341" mass="38429">MATDLQIHITTGGDDLRGGNDNANVTLLFTDGHTLTERNINRGQRWKDHQTYTTVMRVGKQLHEIRGIRLETTASGGIGGDNWNVNNLRVVATQNGRTTTLLDKSGNPLHRFTGDDRSREWTWKSGNAVAPPKRSGFTAKEHGFNFTNSFTNHIIGDIKTYGLCGGMCYAALDYYYNRQPIPEQSTLPAEGSALRDYIYKRQLKAFQGGASKWAELIGTNIGNRDQEFFNWGLQTGSGRLGELMECIDSNRPMPIGLQTVGTSGPFSHYMVAVGYELGRYEGDLGPYQTDVCIFVYDPNHPNREMALVPDPTGKCYRLKGYPRSYWRTYFVDKRYRSQRPV</sequence>
<dbReference type="EMBL" id="SRSF01000001">
    <property type="protein sequence ID" value="THH41855.1"/>
    <property type="molecule type" value="Genomic_DNA"/>
</dbReference>
<reference evidence="1 2" key="1">
    <citation type="submission" date="2019-04" db="EMBL/GenBank/DDBJ databases">
        <title>Lewinella litorea sp. nov., isolated from a marine sand.</title>
        <authorList>
            <person name="Yoon J.-H."/>
        </authorList>
    </citation>
    <scope>NUCLEOTIDE SEQUENCE [LARGE SCALE GENOMIC DNA]</scope>
    <source>
        <strain evidence="1 2">HSMS-39</strain>
    </source>
</reference>
<proteinExistence type="predicted"/>
<protein>
    <submittedName>
        <fullName evidence="1">Uncharacterized protein</fullName>
    </submittedName>
</protein>
<evidence type="ECO:0000313" key="1">
    <source>
        <dbReference type="EMBL" id="THH41855.1"/>
    </source>
</evidence>
<keyword evidence="2" id="KW-1185">Reference proteome</keyword>
<evidence type="ECO:0000313" key="2">
    <source>
        <dbReference type="Proteomes" id="UP000308528"/>
    </source>
</evidence>
<gene>
    <name evidence="1" type="ORF">E4021_04510</name>
</gene>
<dbReference type="RefSeq" id="WP_136456754.1">
    <property type="nucleotide sequence ID" value="NZ_SRSF01000001.1"/>
</dbReference>
<dbReference type="InterPro" id="IPR036392">
    <property type="entry name" value="PLAT/LH2_dom_sf"/>
</dbReference>
<organism evidence="1 2">
    <name type="scientific">Neolewinella litorea</name>
    <dbReference type="NCBI Taxonomy" id="2562452"/>
    <lineage>
        <taxon>Bacteria</taxon>
        <taxon>Pseudomonadati</taxon>
        <taxon>Bacteroidota</taxon>
        <taxon>Saprospiria</taxon>
        <taxon>Saprospirales</taxon>
        <taxon>Lewinellaceae</taxon>
        <taxon>Neolewinella</taxon>
    </lineage>
</organism>
<dbReference type="Proteomes" id="UP000308528">
    <property type="component" value="Unassembled WGS sequence"/>
</dbReference>
<dbReference type="OrthoDB" id="1396774at2"/>
<name>A0A4S4NRL7_9BACT</name>